<protein>
    <submittedName>
        <fullName evidence="2">Cyclase</fullName>
    </submittedName>
</protein>
<sequence>MKSIDLSHELRSEMPIYPGDPEVSVETAATNPEDGYHVCSLALGTHAGTHVDAPRHVDAAGPTLGDVPLDEFRLDARLAPVDAGAREAIGPDRLPDPDDADVLVVRTGWDAEWGTERYFDHPYLTAAAATWCVENNYHLAVDFLSPDPTPTANASPSDPSGFPAHERLLGADRLVFENLTGLDGLPDRFALRAYPLKIDADGAPVRAVAELD</sequence>
<dbReference type="Proteomes" id="UP000608850">
    <property type="component" value="Unassembled WGS sequence"/>
</dbReference>
<proteinExistence type="predicted"/>
<dbReference type="SUPFAM" id="SSF102198">
    <property type="entry name" value="Putative cyclase"/>
    <property type="match status" value="1"/>
</dbReference>
<dbReference type="InterPro" id="IPR007325">
    <property type="entry name" value="KFase/CYL"/>
</dbReference>
<evidence type="ECO:0000313" key="3">
    <source>
        <dbReference type="Proteomes" id="UP000608850"/>
    </source>
</evidence>
<dbReference type="InterPro" id="IPR037175">
    <property type="entry name" value="KFase_sf"/>
</dbReference>
<dbReference type="RefSeq" id="WP_188877065.1">
    <property type="nucleotide sequence ID" value="NZ_BMOQ01000002.1"/>
</dbReference>
<feature type="compositionally biased region" description="Basic and acidic residues" evidence="1">
    <location>
        <begin position="1"/>
        <end position="12"/>
    </location>
</feature>
<comment type="caution">
    <text evidence="2">The sequence shown here is derived from an EMBL/GenBank/DDBJ whole genome shotgun (WGS) entry which is preliminary data.</text>
</comment>
<organism evidence="2 3">
    <name type="scientific">Halarchaeum nitratireducens</name>
    <dbReference type="NCBI Taxonomy" id="489913"/>
    <lineage>
        <taxon>Archaea</taxon>
        <taxon>Methanobacteriati</taxon>
        <taxon>Methanobacteriota</taxon>
        <taxon>Stenosarchaea group</taxon>
        <taxon>Halobacteria</taxon>
        <taxon>Halobacteriales</taxon>
        <taxon>Halobacteriaceae</taxon>
    </lineage>
</organism>
<dbReference type="GO" id="GO:0004061">
    <property type="term" value="F:arylformamidase activity"/>
    <property type="evidence" value="ECO:0007669"/>
    <property type="project" value="InterPro"/>
</dbReference>
<reference evidence="2 3" key="1">
    <citation type="journal article" date="2019" name="Int. J. Syst. Evol. Microbiol.">
        <title>The Global Catalogue of Microorganisms (GCM) 10K type strain sequencing project: providing services to taxonomists for standard genome sequencing and annotation.</title>
        <authorList>
            <consortium name="The Broad Institute Genomics Platform"/>
            <consortium name="The Broad Institute Genome Sequencing Center for Infectious Disease"/>
            <person name="Wu L."/>
            <person name="Ma J."/>
        </authorList>
    </citation>
    <scope>NUCLEOTIDE SEQUENCE [LARGE SCALE GENOMIC DNA]</scope>
    <source>
        <strain evidence="2 3">JCM 16331</strain>
    </source>
</reference>
<evidence type="ECO:0000256" key="1">
    <source>
        <dbReference type="SAM" id="MobiDB-lite"/>
    </source>
</evidence>
<feature type="region of interest" description="Disordered" evidence="1">
    <location>
        <begin position="1"/>
        <end position="21"/>
    </location>
</feature>
<dbReference type="OrthoDB" id="9014at2157"/>
<dbReference type="Pfam" id="PF04199">
    <property type="entry name" value="Cyclase"/>
    <property type="match status" value="1"/>
</dbReference>
<name>A0A830G958_9EURY</name>
<dbReference type="EMBL" id="BMOQ01000002">
    <property type="protein sequence ID" value="GGN09440.1"/>
    <property type="molecule type" value="Genomic_DNA"/>
</dbReference>
<dbReference type="AlphaFoldDB" id="A0A830G958"/>
<evidence type="ECO:0000313" key="2">
    <source>
        <dbReference type="EMBL" id="GGN09440.1"/>
    </source>
</evidence>
<gene>
    <name evidence="2" type="ORF">GCM10009021_06250</name>
</gene>
<dbReference type="PANTHER" id="PTHR31118">
    <property type="entry name" value="CYCLASE-LIKE PROTEIN 2"/>
    <property type="match status" value="1"/>
</dbReference>
<dbReference type="GO" id="GO:0019441">
    <property type="term" value="P:L-tryptophan catabolic process to kynurenine"/>
    <property type="evidence" value="ECO:0007669"/>
    <property type="project" value="InterPro"/>
</dbReference>
<keyword evidence="3" id="KW-1185">Reference proteome</keyword>
<dbReference type="Gene3D" id="3.50.30.50">
    <property type="entry name" value="Putative cyclase"/>
    <property type="match status" value="1"/>
</dbReference>
<accession>A0A830G958</accession>
<dbReference type="PANTHER" id="PTHR31118:SF32">
    <property type="entry name" value="KYNURENINE FORMAMIDASE"/>
    <property type="match status" value="1"/>
</dbReference>